<keyword evidence="14 17" id="KW-0131">Cell cycle</keyword>
<dbReference type="GO" id="GO:0008762">
    <property type="term" value="F:UDP-N-acetylmuramate dehydrogenase activity"/>
    <property type="evidence" value="ECO:0007669"/>
    <property type="project" value="UniProtKB-UniRule"/>
</dbReference>
<feature type="active site" evidence="17">
    <location>
        <position position="294"/>
    </location>
</feature>
<comment type="catalytic activity">
    <reaction evidence="16 17">
        <text>UDP-N-acetyl-alpha-D-muramate + NADP(+) = UDP-N-acetyl-3-O-(1-carboxyvinyl)-alpha-D-glucosamine + NADPH + H(+)</text>
        <dbReference type="Rhea" id="RHEA:12248"/>
        <dbReference type="ChEBI" id="CHEBI:15378"/>
        <dbReference type="ChEBI" id="CHEBI:57783"/>
        <dbReference type="ChEBI" id="CHEBI:58349"/>
        <dbReference type="ChEBI" id="CHEBI:68483"/>
        <dbReference type="ChEBI" id="CHEBI:70757"/>
        <dbReference type="EC" id="1.3.1.98"/>
    </reaction>
</comment>
<proteinExistence type="inferred from homology"/>
<dbReference type="NCBIfam" id="NF010480">
    <property type="entry name" value="PRK13905.1"/>
    <property type="match status" value="1"/>
</dbReference>
<comment type="subcellular location">
    <subcellularLocation>
        <location evidence="3 17">Cytoplasm</location>
    </subcellularLocation>
</comment>
<dbReference type="GO" id="GO:0009252">
    <property type="term" value="P:peptidoglycan biosynthetic process"/>
    <property type="evidence" value="ECO:0007669"/>
    <property type="project" value="UniProtKB-UniRule"/>
</dbReference>
<feature type="domain" description="FAD-binding PCMH-type" evidence="18">
    <location>
        <begin position="29"/>
        <end position="196"/>
    </location>
</feature>
<evidence type="ECO:0000256" key="6">
    <source>
        <dbReference type="ARBA" id="ARBA00022490"/>
    </source>
</evidence>
<dbReference type="InterPro" id="IPR036635">
    <property type="entry name" value="MurB_C_sf"/>
</dbReference>
<evidence type="ECO:0000256" key="4">
    <source>
        <dbReference type="ARBA" id="ARBA00004752"/>
    </source>
</evidence>
<evidence type="ECO:0000256" key="12">
    <source>
        <dbReference type="ARBA" id="ARBA00022984"/>
    </source>
</evidence>
<keyword evidence="10 17" id="KW-0521">NADP</keyword>
<dbReference type="GO" id="GO:0005829">
    <property type="term" value="C:cytosol"/>
    <property type="evidence" value="ECO:0007669"/>
    <property type="project" value="TreeGrafter"/>
</dbReference>
<dbReference type="EMBL" id="CADCTF010000156">
    <property type="protein sequence ID" value="CAA9268651.1"/>
    <property type="molecule type" value="Genomic_DNA"/>
</dbReference>
<evidence type="ECO:0000256" key="15">
    <source>
        <dbReference type="ARBA" id="ARBA00023316"/>
    </source>
</evidence>
<dbReference type="EC" id="1.3.1.98" evidence="17"/>
<dbReference type="GO" id="GO:0071555">
    <property type="term" value="P:cell wall organization"/>
    <property type="evidence" value="ECO:0007669"/>
    <property type="project" value="UniProtKB-KW"/>
</dbReference>
<evidence type="ECO:0000256" key="3">
    <source>
        <dbReference type="ARBA" id="ARBA00004496"/>
    </source>
</evidence>
<evidence type="ECO:0000256" key="14">
    <source>
        <dbReference type="ARBA" id="ARBA00023306"/>
    </source>
</evidence>
<dbReference type="SUPFAM" id="SSF56194">
    <property type="entry name" value="Uridine diphospho-N-Acetylenolpyruvylglucosamine reductase, MurB, C-terminal domain"/>
    <property type="match status" value="1"/>
</dbReference>
<name>A0A6J4J709_9ACTN</name>
<dbReference type="PANTHER" id="PTHR21071">
    <property type="entry name" value="UDP-N-ACETYLENOLPYRUVOYLGLUCOSAMINE REDUCTASE"/>
    <property type="match status" value="1"/>
</dbReference>
<dbReference type="InterPro" id="IPR016167">
    <property type="entry name" value="FAD-bd_PCMH_sub1"/>
</dbReference>
<feature type="active site" description="Proton donor" evidence="17">
    <location>
        <position position="224"/>
    </location>
</feature>
<evidence type="ECO:0000259" key="18">
    <source>
        <dbReference type="PROSITE" id="PS51387"/>
    </source>
</evidence>
<dbReference type="Gene3D" id="3.90.78.10">
    <property type="entry name" value="UDP-N-acetylenolpyruvoylglucosamine reductase, C-terminal domain"/>
    <property type="match status" value="1"/>
</dbReference>
<keyword evidence="7 17" id="KW-0132">Cell division</keyword>
<keyword evidence="8 17" id="KW-0285">Flavoprotein</keyword>
<evidence type="ECO:0000256" key="10">
    <source>
        <dbReference type="ARBA" id="ARBA00022857"/>
    </source>
</evidence>
<dbReference type="InterPro" id="IPR006094">
    <property type="entry name" value="Oxid_FAD_bind_N"/>
</dbReference>
<keyword evidence="15 17" id="KW-0961">Cell wall biogenesis/degradation</keyword>
<keyword evidence="11 17" id="KW-0133">Cell shape</keyword>
<keyword evidence="13 17" id="KW-0560">Oxidoreductase</keyword>
<sequence length="313" mass="32401">MSSSVERAAELLGHAAERDVALGPFTTYRVGGPASLLLRAASEPDLALARKVVVETGVRVLVVGKGSNLLVADSGFAGLAVILGDGFSAIEIRPDGLVVAGAATSLPVLARRTAAAGLTGFEWAVGVPGTVGGAVRMNAGGHGSDMAASLVSWTSVDLAGGPDGRAPAATLELRYRHSSVRPTQVVTSAELQLASGDRAESETQISEIVRWRREHQPGGQNAGSIFTNPPDASAGQLIDRAGLRGHRRGSAHVSPKHANFFQADEGGSADDVRSLILEVQQEVEARTGVRLEPELRMVGFEPIGGEPSTRGRG</sequence>
<dbReference type="GO" id="GO:0051301">
    <property type="term" value="P:cell division"/>
    <property type="evidence" value="ECO:0007669"/>
    <property type="project" value="UniProtKB-KW"/>
</dbReference>
<dbReference type="UniPathway" id="UPA00219"/>
<comment type="function">
    <text evidence="2 17">Cell wall formation.</text>
</comment>
<evidence type="ECO:0000256" key="16">
    <source>
        <dbReference type="ARBA" id="ARBA00048914"/>
    </source>
</evidence>
<evidence type="ECO:0000256" key="5">
    <source>
        <dbReference type="ARBA" id="ARBA00010485"/>
    </source>
</evidence>
<dbReference type="PROSITE" id="PS51387">
    <property type="entry name" value="FAD_PCMH"/>
    <property type="match status" value="1"/>
</dbReference>
<keyword evidence="6 17" id="KW-0963">Cytoplasm</keyword>
<dbReference type="Gene3D" id="3.30.43.10">
    <property type="entry name" value="Uridine Diphospho-n-acetylenolpyruvylglucosamine Reductase, domain 2"/>
    <property type="match status" value="1"/>
</dbReference>
<evidence type="ECO:0000256" key="7">
    <source>
        <dbReference type="ARBA" id="ARBA00022618"/>
    </source>
</evidence>
<comment type="cofactor">
    <cofactor evidence="1 17">
        <name>FAD</name>
        <dbReference type="ChEBI" id="CHEBI:57692"/>
    </cofactor>
</comment>
<dbReference type="Pfam" id="PF01565">
    <property type="entry name" value="FAD_binding_4"/>
    <property type="match status" value="1"/>
</dbReference>
<dbReference type="Gene3D" id="3.30.465.10">
    <property type="match status" value="1"/>
</dbReference>
<dbReference type="GO" id="GO:0008360">
    <property type="term" value="P:regulation of cell shape"/>
    <property type="evidence" value="ECO:0007669"/>
    <property type="project" value="UniProtKB-KW"/>
</dbReference>
<evidence type="ECO:0000256" key="17">
    <source>
        <dbReference type="HAMAP-Rule" id="MF_00037"/>
    </source>
</evidence>
<organism evidence="19">
    <name type="scientific">uncultured Acidimicrobiales bacterium</name>
    <dbReference type="NCBI Taxonomy" id="310071"/>
    <lineage>
        <taxon>Bacteria</taxon>
        <taxon>Bacillati</taxon>
        <taxon>Actinomycetota</taxon>
        <taxon>Acidimicrobiia</taxon>
        <taxon>Acidimicrobiales</taxon>
        <taxon>environmental samples</taxon>
    </lineage>
</organism>
<dbReference type="NCBIfam" id="TIGR00179">
    <property type="entry name" value="murB"/>
    <property type="match status" value="1"/>
</dbReference>
<comment type="similarity">
    <text evidence="5 17">Belongs to the MurB family.</text>
</comment>
<evidence type="ECO:0000256" key="1">
    <source>
        <dbReference type="ARBA" id="ARBA00001974"/>
    </source>
</evidence>
<keyword evidence="12 17" id="KW-0573">Peptidoglycan synthesis</keyword>
<evidence type="ECO:0000256" key="11">
    <source>
        <dbReference type="ARBA" id="ARBA00022960"/>
    </source>
</evidence>
<dbReference type="SUPFAM" id="SSF56176">
    <property type="entry name" value="FAD-binding/transporter-associated domain-like"/>
    <property type="match status" value="1"/>
</dbReference>
<dbReference type="InterPro" id="IPR016166">
    <property type="entry name" value="FAD-bd_PCMH"/>
</dbReference>
<gene>
    <name evidence="17" type="primary">murB</name>
    <name evidence="19" type="ORF">AVDCRST_MAG50-3343</name>
</gene>
<reference evidence="19" key="1">
    <citation type="submission" date="2020-02" db="EMBL/GenBank/DDBJ databases">
        <authorList>
            <person name="Meier V. D."/>
        </authorList>
    </citation>
    <scope>NUCLEOTIDE SEQUENCE</scope>
    <source>
        <strain evidence="19">AVDCRST_MAG50</strain>
    </source>
</reference>
<dbReference type="InterPro" id="IPR016169">
    <property type="entry name" value="FAD-bd_PCMH_sub2"/>
</dbReference>
<dbReference type="HAMAP" id="MF_00037">
    <property type="entry name" value="MurB"/>
    <property type="match status" value="1"/>
</dbReference>
<feature type="active site" evidence="17">
    <location>
        <position position="176"/>
    </location>
</feature>
<dbReference type="InterPro" id="IPR003170">
    <property type="entry name" value="MurB"/>
</dbReference>
<evidence type="ECO:0000256" key="2">
    <source>
        <dbReference type="ARBA" id="ARBA00003921"/>
    </source>
</evidence>
<evidence type="ECO:0000256" key="8">
    <source>
        <dbReference type="ARBA" id="ARBA00022630"/>
    </source>
</evidence>
<protein>
    <recommendedName>
        <fullName evidence="17">UDP-N-acetylenolpyruvoylglucosamine reductase</fullName>
        <ecNumber evidence="17">1.3.1.98</ecNumber>
    </recommendedName>
    <alternativeName>
        <fullName evidence="17">UDP-N-acetylmuramate dehydrogenase</fullName>
    </alternativeName>
</protein>
<evidence type="ECO:0000313" key="19">
    <source>
        <dbReference type="EMBL" id="CAA9268651.1"/>
    </source>
</evidence>
<dbReference type="Pfam" id="PF02873">
    <property type="entry name" value="MurB_C"/>
    <property type="match status" value="1"/>
</dbReference>
<dbReference type="GO" id="GO:0071949">
    <property type="term" value="F:FAD binding"/>
    <property type="evidence" value="ECO:0007669"/>
    <property type="project" value="InterPro"/>
</dbReference>
<evidence type="ECO:0000256" key="13">
    <source>
        <dbReference type="ARBA" id="ARBA00023002"/>
    </source>
</evidence>
<accession>A0A6J4J709</accession>
<keyword evidence="9 17" id="KW-0274">FAD</keyword>
<dbReference type="InterPro" id="IPR011601">
    <property type="entry name" value="MurB_C"/>
</dbReference>
<dbReference type="AlphaFoldDB" id="A0A6J4J709"/>
<dbReference type="InterPro" id="IPR036318">
    <property type="entry name" value="FAD-bd_PCMH-like_sf"/>
</dbReference>
<comment type="pathway">
    <text evidence="4 17">Cell wall biogenesis; peptidoglycan biosynthesis.</text>
</comment>
<evidence type="ECO:0000256" key="9">
    <source>
        <dbReference type="ARBA" id="ARBA00022827"/>
    </source>
</evidence>
<dbReference type="PANTHER" id="PTHR21071:SF4">
    <property type="entry name" value="UDP-N-ACETYLENOLPYRUVOYLGLUCOSAMINE REDUCTASE"/>
    <property type="match status" value="1"/>
</dbReference>